<keyword evidence="1" id="KW-0812">Transmembrane</keyword>
<dbReference type="RefSeq" id="WP_063378422.1">
    <property type="nucleotide sequence ID" value="NZ_AUXT01000192.1"/>
</dbReference>
<gene>
    <name evidence="2" type="ORF">N482_16435</name>
</gene>
<sequence length="292" mass="33060">MNIENNEVDFQALVKLIWIKKFYIISIALPIILLINLAVYFGVEKEYSAQVLLSERSSNNPLELPGEMGALGALVGFGAESTNEADKSLEIMKTRKFIGQFVNKYDYSPYLLEVKKWDKESNEISFTDAYSATDGWAEGEPNIFQIKKAFLDSVKVAQDNVSNFYSIAITHKSPYVAKEILENLVSDLNELMQQKAILSADSSIEYLERELVNTKNVELRQTLLKLVEAELQKKMMARVHSDYIFTIEDPAVLRLKHIFPNYMLLAILSVFAGLGFGVFIVLLRAKLKGVNQ</sequence>
<evidence type="ECO:0000313" key="3">
    <source>
        <dbReference type="Proteomes" id="UP000076587"/>
    </source>
</evidence>
<feature type="transmembrane region" description="Helical" evidence="1">
    <location>
        <begin position="22"/>
        <end position="43"/>
    </location>
</feature>
<keyword evidence="1" id="KW-0472">Membrane</keyword>
<accession>A0A166ZIQ3</accession>
<dbReference type="PANTHER" id="PTHR32309:SF13">
    <property type="entry name" value="FERRIC ENTEROBACTIN TRANSPORT PROTEIN FEPE"/>
    <property type="match status" value="1"/>
</dbReference>
<comment type="caution">
    <text evidence="2">The sequence shown here is derived from an EMBL/GenBank/DDBJ whole genome shotgun (WGS) entry which is preliminary data.</text>
</comment>
<keyword evidence="1" id="KW-1133">Transmembrane helix</keyword>
<proteinExistence type="predicted"/>
<dbReference type="PATRIC" id="fig|1365253.3.peg.4024"/>
<protein>
    <recommendedName>
        <fullName evidence="4">Polysaccharide chain length determinant N-terminal domain-containing protein</fullName>
    </recommendedName>
</protein>
<evidence type="ECO:0000313" key="2">
    <source>
        <dbReference type="EMBL" id="KZN44354.1"/>
    </source>
</evidence>
<dbReference type="GO" id="GO:0004713">
    <property type="term" value="F:protein tyrosine kinase activity"/>
    <property type="evidence" value="ECO:0007669"/>
    <property type="project" value="TreeGrafter"/>
</dbReference>
<dbReference type="AlphaFoldDB" id="A0A166ZIQ3"/>
<feature type="transmembrane region" description="Helical" evidence="1">
    <location>
        <begin position="262"/>
        <end position="283"/>
    </location>
</feature>
<reference evidence="2 3" key="1">
    <citation type="submission" date="2013-07" db="EMBL/GenBank/DDBJ databases">
        <title>Comparative Genomic and Metabolomic Analysis of Twelve Strains of Pseudoalteromonas luteoviolacea.</title>
        <authorList>
            <person name="Vynne N.G."/>
            <person name="Mansson M."/>
            <person name="Gram L."/>
        </authorList>
    </citation>
    <scope>NUCLEOTIDE SEQUENCE [LARGE SCALE GENOMIC DNA]</scope>
    <source>
        <strain evidence="2 3">NCIMB 1942</strain>
    </source>
</reference>
<dbReference type="InterPro" id="IPR050445">
    <property type="entry name" value="Bact_polysacc_biosynth/exp"/>
</dbReference>
<evidence type="ECO:0008006" key="4">
    <source>
        <dbReference type="Google" id="ProtNLM"/>
    </source>
</evidence>
<dbReference type="OrthoDB" id="9775724at2"/>
<dbReference type="Proteomes" id="UP000076587">
    <property type="component" value="Unassembled WGS sequence"/>
</dbReference>
<name>A0A166ZIQ3_9GAMM</name>
<dbReference type="GO" id="GO:0005886">
    <property type="term" value="C:plasma membrane"/>
    <property type="evidence" value="ECO:0007669"/>
    <property type="project" value="TreeGrafter"/>
</dbReference>
<organism evidence="2 3">
    <name type="scientific">Pseudoalteromonas luteoviolacea NCIMB 1942</name>
    <dbReference type="NCBI Taxonomy" id="1365253"/>
    <lineage>
        <taxon>Bacteria</taxon>
        <taxon>Pseudomonadati</taxon>
        <taxon>Pseudomonadota</taxon>
        <taxon>Gammaproteobacteria</taxon>
        <taxon>Alteromonadales</taxon>
        <taxon>Pseudoalteromonadaceae</taxon>
        <taxon>Pseudoalteromonas</taxon>
    </lineage>
</organism>
<dbReference type="EMBL" id="AUXT01000192">
    <property type="protein sequence ID" value="KZN44354.1"/>
    <property type="molecule type" value="Genomic_DNA"/>
</dbReference>
<evidence type="ECO:0000256" key="1">
    <source>
        <dbReference type="SAM" id="Phobius"/>
    </source>
</evidence>
<dbReference type="PANTHER" id="PTHR32309">
    <property type="entry name" value="TYROSINE-PROTEIN KINASE"/>
    <property type="match status" value="1"/>
</dbReference>